<dbReference type="EMBL" id="CAWVOK010000006">
    <property type="protein sequence ID" value="CAK8162459.1"/>
    <property type="molecule type" value="Genomic_DNA"/>
</dbReference>
<protein>
    <submittedName>
        <fullName evidence="2">Uncharacterized protein</fullName>
    </submittedName>
</protein>
<keyword evidence="1" id="KW-0812">Transmembrane</keyword>
<evidence type="ECO:0000313" key="3">
    <source>
        <dbReference type="Proteomes" id="UP001314181"/>
    </source>
</evidence>
<gene>
    <name evidence="2" type="ORF">CAXC1_150053</name>
</gene>
<reference evidence="2 3" key="1">
    <citation type="submission" date="2024-01" db="EMBL/GenBank/DDBJ databases">
        <authorList>
            <person name="Kunselman E."/>
        </authorList>
    </citation>
    <scope>NUCLEOTIDE SEQUENCE [LARGE SCALE GENOMIC DNA]</scope>
    <source>
        <strain evidence="2">2 abalone samples</strain>
    </source>
</reference>
<organism evidence="2 3">
    <name type="scientific">Candidatus Xenohaliotis californiensis</name>
    <dbReference type="NCBI Taxonomy" id="84677"/>
    <lineage>
        <taxon>Bacteria</taxon>
        <taxon>Pseudomonadati</taxon>
        <taxon>Pseudomonadota</taxon>
        <taxon>Alphaproteobacteria</taxon>
        <taxon>Rickettsiales</taxon>
        <taxon>Anaplasmataceae</taxon>
        <taxon>Candidatus Xenohaliotis</taxon>
    </lineage>
</organism>
<dbReference type="Proteomes" id="UP001314181">
    <property type="component" value="Unassembled WGS sequence"/>
</dbReference>
<feature type="transmembrane region" description="Helical" evidence="1">
    <location>
        <begin position="12"/>
        <end position="30"/>
    </location>
</feature>
<sequence>MVFNAMSIFNNYYFLAIITILLLLFLLFFIQTAKKRTEKIVSSMQMKRYNEDKARVIKEQKAYVRTIDNNLAADGEFEGIVDVVVKGSWTKYVIARKLDYLKSIKYLIDNREEIENRKGVKLGYWQIITMASGQSQGKHKGKGR</sequence>
<evidence type="ECO:0000256" key="1">
    <source>
        <dbReference type="SAM" id="Phobius"/>
    </source>
</evidence>
<keyword evidence="3" id="KW-1185">Reference proteome</keyword>
<keyword evidence="1" id="KW-1133">Transmembrane helix</keyword>
<name>A0ABM9N7A2_9RICK</name>
<evidence type="ECO:0000313" key="2">
    <source>
        <dbReference type="EMBL" id="CAK8162459.1"/>
    </source>
</evidence>
<accession>A0ABM9N7A2</accession>
<comment type="caution">
    <text evidence="2">The sequence shown here is derived from an EMBL/GenBank/DDBJ whole genome shotgun (WGS) entry which is preliminary data.</text>
</comment>
<keyword evidence="1" id="KW-0472">Membrane</keyword>
<proteinExistence type="predicted"/>